<reference evidence="2" key="1">
    <citation type="journal article" date="2015" name="Genome Announc.">
        <title>High-Quality Draft Genome Sequence of Desulfovibrio carbinoliphilus FW-101-2B, an Organic Acid-Oxidizing Sulfate-Reducing Bacterium Isolated from Uranium(VI)-Contaminated Groundwater.</title>
        <authorList>
            <person name="Ramsay B.D."/>
            <person name="Hwang C."/>
            <person name="Woo H.L."/>
            <person name="Carroll S.L."/>
            <person name="Lucas S."/>
            <person name="Han J."/>
            <person name="Lapidus A.L."/>
            <person name="Cheng J.F."/>
            <person name="Goodwin L.A."/>
            <person name="Pitluck S."/>
            <person name="Peters L."/>
            <person name="Chertkov O."/>
            <person name="Held B."/>
            <person name="Detter J.C."/>
            <person name="Han C.S."/>
            <person name="Tapia R."/>
            <person name="Land M.L."/>
            <person name="Hauser L.J."/>
            <person name="Kyrpides N.C."/>
            <person name="Ivanova N.N."/>
            <person name="Mikhailova N."/>
            <person name="Pagani I."/>
            <person name="Woyke T."/>
            <person name="Arkin A.P."/>
            <person name="Dehal P."/>
            <person name="Chivian D."/>
            <person name="Criddle C.S."/>
            <person name="Wu W."/>
            <person name="Chakraborty R."/>
            <person name="Hazen T.C."/>
            <person name="Fields M.W."/>
        </authorList>
    </citation>
    <scope>NUCLEOTIDE SEQUENCE [LARGE SCALE GENOMIC DNA]</scope>
    <source>
        <strain evidence="2">FW-101-2B</strain>
    </source>
</reference>
<dbReference type="AlphaFoldDB" id="G7Q8T2"/>
<accession>G7Q8T2</accession>
<organism evidence="1 2">
    <name type="scientific">Solidesulfovibrio carbinoliphilus subsp. oakridgensis</name>
    <dbReference type="NCBI Taxonomy" id="694327"/>
    <lineage>
        <taxon>Bacteria</taxon>
        <taxon>Pseudomonadati</taxon>
        <taxon>Thermodesulfobacteriota</taxon>
        <taxon>Desulfovibrionia</taxon>
        <taxon>Desulfovibrionales</taxon>
        <taxon>Desulfovibrionaceae</taxon>
        <taxon>Solidesulfovibrio</taxon>
    </lineage>
</organism>
<keyword evidence="2" id="KW-1185">Reference proteome</keyword>
<evidence type="ECO:0000313" key="1">
    <source>
        <dbReference type="EMBL" id="EHJ47418.1"/>
    </source>
</evidence>
<evidence type="ECO:0000313" key="2">
    <source>
        <dbReference type="Proteomes" id="UP000004662"/>
    </source>
</evidence>
<gene>
    <name evidence="1" type="ORF">DFW101_1410</name>
</gene>
<dbReference type="EMBL" id="CM001368">
    <property type="protein sequence ID" value="EHJ47418.1"/>
    <property type="molecule type" value="Genomic_DNA"/>
</dbReference>
<dbReference type="Proteomes" id="UP000004662">
    <property type="component" value="Chromosome"/>
</dbReference>
<sequence>MSIDQIAGKLSRLGLLGVDGDGVSPAAVGPFVHFSDGSSGFYADLKAAWQGLRSLPKCTLEEFWEREWLDAPTYESLAEVWESLDTQQIEAADKPPRASDYVSIGRLRRVGPKEFLIQTENGEYGIVDEKQASKWRLTPLD</sequence>
<dbReference type="STRING" id="694327.DFW101_1410"/>
<dbReference type="HOGENOM" id="CLU_1822291_0_0_7"/>
<protein>
    <submittedName>
        <fullName evidence="1">Uncharacterized protein</fullName>
    </submittedName>
</protein>
<name>G7Q8T2_9BACT</name>
<dbReference type="RefSeq" id="WP_009180818.1">
    <property type="nucleotide sequence ID" value="NZ_CM001368.1"/>
</dbReference>
<proteinExistence type="predicted"/>